<dbReference type="SUPFAM" id="SSF51905">
    <property type="entry name" value="FAD/NAD(P)-binding domain"/>
    <property type="match status" value="1"/>
</dbReference>
<dbReference type="RefSeq" id="WP_073311433.1">
    <property type="nucleotide sequence ID" value="NZ_FQZI01000004.1"/>
</dbReference>
<comment type="pathway">
    <text evidence="1 5">Carotenoid biosynthesis.</text>
</comment>
<dbReference type="InterPro" id="IPR036188">
    <property type="entry name" value="FAD/NAD-bd_sf"/>
</dbReference>
<dbReference type="NCBIfam" id="TIGR02734">
    <property type="entry name" value="crtI_fam"/>
    <property type="match status" value="1"/>
</dbReference>
<protein>
    <submittedName>
        <fullName evidence="7">Phytoene desaturase</fullName>
    </submittedName>
</protein>
<evidence type="ECO:0000259" key="6">
    <source>
        <dbReference type="Pfam" id="PF01593"/>
    </source>
</evidence>
<evidence type="ECO:0000256" key="2">
    <source>
        <dbReference type="ARBA" id="ARBA00006046"/>
    </source>
</evidence>
<reference evidence="8" key="1">
    <citation type="submission" date="2016-11" db="EMBL/GenBank/DDBJ databases">
        <authorList>
            <person name="Varghese N."/>
            <person name="Submissions S."/>
        </authorList>
    </citation>
    <scope>NUCLEOTIDE SEQUENCE [LARGE SCALE GENOMIC DNA]</scope>
    <source>
        <strain evidence="8">DSM 18829</strain>
    </source>
</reference>
<evidence type="ECO:0000256" key="5">
    <source>
        <dbReference type="RuleBase" id="RU362075"/>
    </source>
</evidence>
<evidence type="ECO:0000256" key="4">
    <source>
        <dbReference type="ARBA" id="ARBA00023002"/>
    </source>
</evidence>
<feature type="domain" description="Amine oxidase" evidence="6">
    <location>
        <begin position="15"/>
        <end position="482"/>
    </location>
</feature>
<comment type="similarity">
    <text evidence="2 5">Belongs to the carotenoid/retinoid oxidoreductase family.</text>
</comment>
<dbReference type="PANTHER" id="PTHR43734:SF1">
    <property type="entry name" value="PHYTOENE DESATURASE"/>
    <property type="match status" value="1"/>
</dbReference>
<organism evidence="7 8">
    <name type="scientific">Flavobacterium terrae</name>
    <dbReference type="NCBI Taxonomy" id="415425"/>
    <lineage>
        <taxon>Bacteria</taxon>
        <taxon>Pseudomonadati</taxon>
        <taxon>Bacteroidota</taxon>
        <taxon>Flavobacteriia</taxon>
        <taxon>Flavobacteriales</taxon>
        <taxon>Flavobacteriaceae</taxon>
        <taxon>Flavobacterium</taxon>
    </lineage>
</organism>
<dbReference type="EMBL" id="FQZI01000004">
    <property type="protein sequence ID" value="SHI98743.1"/>
    <property type="molecule type" value="Genomic_DNA"/>
</dbReference>
<keyword evidence="4 5" id="KW-0560">Oxidoreductase</keyword>
<evidence type="ECO:0000313" key="7">
    <source>
        <dbReference type="EMBL" id="SHI98743.1"/>
    </source>
</evidence>
<evidence type="ECO:0000313" key="8">
    <source>
        <dbReference type="Proteomes" id="UP000184488"/>
    </source>
</evidence>
<keyword evidence="3 5" id="KW-0125">Carotenoid biosynthesis</keyword>
<keyword evidence="8" id="KW-1185">Reference proteome</keyword>
<dbReference type="STRING" id="415425.SAMN05444363_2241"/>
<gene>
    <name evidence="7" type="ORF">SAMN05444363_2241</name>
</gene>
<dbReference type="OrthoDB" id="9774675at2"/>
<name>A0A1M6FM59_9FLAO</name>
<sequence>MKKNIAIIGSGFSSLAGACYLAQSGHAVTIYEKNSTVGGRARQLKKEGFTFDIGPTWYWMPDVFERFFKDFDKKTSDYYELIKLSPAYQVYFGINDFVLIADNLSEIKNTFEKIETGSGEKLEAFINEAKNNYDIAIKDLVYRPGISPLELITFETAKKINQFFSNISKDVRSRFKNKRLVQILEFPVLFLGAKPSNTPSFYSFMNYADFGLGTFHPKNGMYSVILAMESLAKELGVQIKTNSNVEKIEVDNGKACALIVNGNIINTDVVLSGADYHHSETLLDQKHRAYSEKYWDKKTFAPSSLLFYVGFDKKIENVEHHSLFFDVDFDVHAQDIYDKPKWPDEPLFYASFPSKTDENSAPKGKEAGIFLIPLAPGLNDTPELREQYFEKIISRLEKLTQQEVRKNIIFKESFCVNDFIKEYNSYKGNAYGMANTLLQTAFLRPKLKSNKVKDLYFTGQLTVPGPGVPPSLISGKLVAQLIEKYS</sequence>
<dbReference type="AlphaFoldDB" id="A0A1M6FM59"/>
<dbReference type="PROSITE" id="PS51257">
    <property type="entry name" value="PROKAR_LIPOPROTEIN"/>
    <property type="match status" value="1"/>
</dbReference>
<dbReference type="InterPro" id="IPR014105">
    <property type="entry name" value="Carotenoid/retinoid_OxRdtase"/>
</dbReference>
<evidence type="ECO:0000256" key="1">
    <source>
        <dbReference type="ARBA" id="ARBA00004829"/>
    </source>
</evidence>
<dbReference type="GO" id="GO:0016117">
    <property type="term" value="P:carotenoid biosynthetic process"/>
    <property type="evidence" value="ECO:0007669"/>
    <property type="project" value="UniProtKB-KW"/>
</dbReference>
<dbReference type="Gene3D" id="3.50.50.60">
    <property type="entry name" value="FAD/NAD(P)-binding domain"/>
    <property type="match status" value="2"/>
</dbReference>
<dbReference type="InterPro" id="IPR002937">
    <property type="entry name" value="Amino_oxidase"/>
</dbReference>
<dbReference type="Pfam" id="PF01593">
    <property type="entry name" value="Amino_oxidase"/>
    <property type="match status" value="1"/>
</dbReference>
<proteinExistence type="inferred from homology"/>
<dbReference type="GO" id="GO:0016491">
    <property type="term" value="F:oxidoreductase activity"/>
    <property type="evidence" value="ECO:0007669"/>
    <property type="project" value="UniProtKB-KW"/>
</dbReference>
<evidence type="ECO:0000256" key="3">
    <source>
        <dbReference type="ARBA" id="ARBA00022746"/>
    </source>
</evidence>
<dbReference type="PANTHER" id="PTHR43734">
    <property type="entry name" value="PHYTOENE DESATURASE"/>
    <property type="match status" value="1"/>
</dbReference>
<accession>A0A1M6FM59</accession>
<dbReference type="Proteomes" id="UP000184488">
    <property type="component" value="Unassembled WGS sequence"/>
</dbReference>